<gene>
    <name evidence="5" type="ORF">DT076_10525</name>
</gene>
<dbReference type="PANTHER" id="PTHR44846">
    <property type="entry name" value="MANNOSYL-D-GLYCERATE TRANSPORT/METABOLISM SYSTEM REPRESSOR MNGR-RELATED"/>
    <property type="match status" value="1"/>
</dbReference>
<feature type="domain" description="HTH gntR-type" evidence="4">
    <location>
        <begin position="15"/>
        <end position="83"/>
    </location>
</feature>
<proteinExistence type="predicted"/>
<dbReference type="InterPro" id="IPR036388">
    <property type="entry name" value="WH-like_DNA-bd_sf"/>
</dbReference>
<dbReference type="Gene3D" id="1.10.10.10">
    <property type="entry name" value="Winged helix-like DNA-binding domain superfamily/Winged helix DNA-binding domain"/>
    <property type="match status" value="1"/>
</dbReference>
<dbReference type="SUPFAM" id="SSF46785">
    <property type="entry name" value="Winged helix' DNA-binding domain"/>
    <property type="match status" value="1"/>
</dbReference>
<dbReference type="InterPro" id="IPR050679">
    <property type="entry name" value="Bact_HTH_transcr_reg"/>
</dbReference>
<keyword evidence="6" id="KW-1185">Reference proteome</keyword>
<dbReference type="SUPFAM" id="SSF64288">
    <property type="entry name" value="Chorismate lyase-like"/>
    <property type="match status" value="1"/>
</dbReference>
<keyword evidence="3" id="KW-0804">Transcription</keyword>
<evidence type="ECO:0000259" key="4">
    <source>
        <dbReference type="PROSITE" id="PS50949"/>
    </source>
</evidence>
<evidence type="ECO:0000256" key="1">
    <source>
        <dbReference type="ARBA" id="ARBA00023015"/>
    </source>
</evidence>
<dbReference type="PROSITE" id="PS50949">
    <property type="entry name" value="HTH_GNTR"/>
    <property type="match status" value="1"/>
</dbReference>
<dbReference type="InterPro" id="IPR036390">
    <property type="entry name" value="WH_DNA-bd_sf"/>
</dbReference>
<dbReference type="RefSeq" id="WP_114126644.1">
    <property type="nucleotide sequence ID" value="NZ_QOUI01000006.1"/>
</dbReference>
<dbReference type="GO" id="GO:0003700">
    <property type="term" value="F:DNA-binding transcription factor activity"/>
    <property type="evidence" value="ECO:0007669"/>
    <property type="project" value="InterPro"/>
</dbReference>
<dbReference type="Proteomes" id="UP000252770">
    <property type="component" value="Unassembled WGS sequence"/>
</dbReference>
<dbReference type="InterPro" id="IPR011663">
    <property type="entry name" value="UTRA"/>
</dbReference>
<dbReference type="Pfam" id="PF00392">
    <property type="entry name" value="GntR"/>
    <property type="match status" value="1"/>
</dbReference>
<dbReference type="PRINTS" id="PR00035">
    <property type="entry name" value="HTHGNTR"/>
</dbReference>
<keyword evidence="1" id="KW-0805">Transcription regulation</keyword>
<dbReference type="EMBL" id="QOUI01000006">
    <property type="protein sequence ID" value="RCK69326.1"/>
    <property type="molecule type" value="Genomic_DNA"/>
</dbReference>
<evidence type="ECO:0000256" key="3">
    <source>
        <dbReference type="ARBA" id="ARBA00023163"/>
    </source>
</evidence>
<protein>
    <submittedName>
        <fullName evidence="5">GntR family transcriptional regulator</fullName>
    </submittedName>
</protein>
<organism evidence="5 6">
    <name type="scientific">Desertihabitans brevis</name>
    <dbReference type="NCBI Taxonomy" id="2268447"/>
    <lineage>
        <taxon>Bacteria</taxon>
        <taxon>Bacillati</taxon>
        <taxon>Actinomycetota</taxon>
        <taxon>Actinomycetes</taxon>
        <taxon>Propionibacteriales</taxon>
        <taxon>Propionibacteriaceae</taxon>
        <taxon>Desertihabitans</taxon>
    </lineage>
</organism>
<dbReference type="CDD" id="cd07377">
    <property type="entry name" value="WHTH_GntR"/>
    <property type="match status" value="1"/>
</dbReference>
<dbReference type="InterPro" id="IPR000524">
    <property type="entry name" value="Tscrpt_reg_HTH_GntR"/>
</dbReference>
<evidence type="ECO:0000256" key="2">
    <source>
        <dbReference type="ARBA" id="ARBA00023125"/>
    </source>
</evidence>
<comment type="caution">
    <text evidence="5">The sequence shown here is derived from an EMBL/GenBank/DDBJ whole genome shotgun (WGS) entry which is preliminary data.</text>
</comment>
<dbReference type="InterPro" id="IPR028978">
    <property type="entry name" value="Chorismate_lyase_/UTRA_dom_sf"/>
</dbReference>
<keyword evidence="2" id="KW-0238">DNA-binding</keyword>
<dbReference type="AlphaFoldDB" id="A0A367YTW8"/>
<dbReference type="SMART" id="SM00345">
    <property type="entry name" value="HTH_GNTR"/>
    <property type="match status" value="1"/>
</dbReference>
<sequence length="248" mass="27303">MPVELPRSLLSEDALPLYGRIARRLWADVEADRAGAGDRLPPERALAERYAVSRVTVRAALADLQARGLVEPVQGRGWTVRGAGAPATPNVLGFADYAQRLGLQVGTRVLQVRTRPAGHDEAERLRMLPGADLFELRRLRYLDAQVVALEHNRVPLALCPGLTAVDFGTASLYATLRAADPPQLPGTAEYSVEARTPDEEERRLLEITGDVPLLVATQLTANQHDRPLELTVQAYRGDRYRFQGRITS</sequence>
<dbReference type="PANTHER" id="PTHR44846:SF16">
    <property type="entry name" value="TRANSCRIPTIONAL REGULATOR PHNF-RELATED"/>
    <property type="match status" value="1"/>
</dbReference>
<dbReference type="Gene3D" id="3.40.1410.10">
    <property type="entry name" value="Chorismate lyase-like"/>
    <property type="match status" value="1"/>
</dbReference>
<dbReference type="GO" id="GO:0003677">
    <property type="term" value="F:DNA binding"/>
    <property type="evidence" value="ECO:0007669"/>
    <property type="project" value="UniProtKB-KW"/>
</dbReference>
<name>A0A367YTW8_9ACTN</name>
<reference evidence="5 6" key="1">
    <citation type="submission" date="2018-07" db="EMBL/GenBank/DDBJ databases">
        <title>Desertimonas flava gen. nov. sp. nov.</title>
        <authorList>
            <person name="Liu S."/>
        </authorList>
    </citation>
    <scope>NUCLEOTIDE SEQUENCE [LARGE SCALE GENOMIC DNA]</scope>
    <source>
        <strain evidence="5 6">16Sb5-5</strain>
    </source>
</reference>
<dbReference type="SMART" id="SM00866">
    <property type="entry name" value="UTRA"/>
    <property type="match status" value="1"/>
</dbReference>
<accession>A0A367YTW8</accession>
<evidence type="ECO:0000313" key="5">
    <source>
        <dbReference type="EMBL" id="RCK69326.1"/>
    </source>
</evidence>
<dbReference type="Pfam" id="PF07702">
    <property type="entry name" value="UTRA"/>
    <property type="match status" value="1"/>
</dbReference>
<evidence type="ECO:0000313" key="6">
    <source>
        <dbReference type="Proteomes" id="UP000252770"/>
    </source>
</evidence>